<dbReference type="InParanoid" id="W3XJP0"/>
<feature type="signal peptide" evidence="1">
    <location>
        <begin position="1"/>
        <end position="16"/>
    </location>
</feature>
<evidence type="ECO:0000256" key="1">
    <source>
        <dbReference type="SAM" id="SignalP"/>
    </source>
</evidence>
<evidence type="ECO:0000313" key="3">
    <source>
        <dbReference type="Proteomes" id="UP000030651"/>
    </source>
</evidence>
<organism evidence="2 3">
    <name type="scientific">Pestalotiopsis fici (strain W106-1 / CGMCC3.15140)</name>
    <dbReference type="NCBI Taxonomy" id="1229662"/>
    <lineage>
        <taxon>Eukaryota</taxon>
        <taxon>Fungi</taxon>
        <taxon>Dikarya</taxon>
        <taxon>Ascomycota</taxon>
        <taxon>Pezizomycotina</taxon>
        <taxon>Sordariomycetes</taxon>
        <taxon>Xylariomycetidae</taxon>
        <taxon>Amphisphaeriales</taxon>
        <taxon>Sporocadaceae</taxon>
        <taxon>Pestalotiopsis</taxon>
    </lineage>
</organism>
<reference evidence="3" key="1">
    <citation type="journal article" date="2015" name="BMC Genomics">
        <title>Genomic and transcriptomic analysis of the endophytic fungus Pestalotiopsis fici reveals its lifestyle and high potential for synthesis of natural products.</title>
        <authorList>
            <person name="Wang X."/>
            <person name="Zhang X."/>
            <person name="Liu L."/>
            <person name="Xiang M."/>
            <person name="Wang W."/>
            <person name="Sun X."/>
            <person name="Che Y."/>
            <person name="Guo L."/>
            <person name="Liu G."/>
            <person name="Guo L."/>
            <person name="Wang C."/>
            <person name="Yin W.B."/>
            <person name="Stadler M."/>
            <person name="Zhang X."/>
            <person name="Liu X."/>
        </authorList>
    </citation>
    <scope>NUCLEOTIDE SEQUENCE [LARGE SCALE GENOMIC DNA]</scope>
    <source>
        <strain evidence="3">W106-1 / CGMCC3.15140</strain>
    </source>
</reference>
<evidence type="ECO:0000313" key="2">
    <source>
        <dbReference type="EMBL" id="ETS86224.1"/>
    </source>
</evidence>
<evidence type="ECO:0008006" key="4">
    <source>
        <dbReference type="Google" id="ProtNLM"/>
    </source>
</evidence>
<dbReference type="OrthoDB" id="10400739at2759"/>
<protein>
    <recommendedName>
        <fullName evidence="4">Extracellular membrane protein CFEM domain-containing protein</fullName>
    </recommendedName>
</protein>
<dbReference type="RefSeq" id="XP_007826824.1">
    <property type="nucleotide sequence ID" value="XM_007828633.1"/>
</dbReference>
<dbReference type="GeneID" id="19265065"/>
<dbReference type="KEGG" id="pfy:PFICI_00052"/>
<name>W3XJP0_PESFW</name>
<gene>
    <name evidence="2" type="ORF">PFICI_00052</name>
</gene>
<dbReference type="HOGENOM" id="CLU_1982346_0_0_1"/>
<proteinExistence type="predicted"/>
<feature type="chain" id="PRO_5004834769" description="Extracellular membrane protein CFEM domain-containing protein" evidence="1">
    <location>
        <begin position="17"/>
        <end position="126"/>
    </location>
</feature>
<keyword evidence="3" id="KW-1185">Reference proteome</keyword>
<dbReference type="EMBL" id="KI912109">
    <property type="protein sequence ID" value="ETS86224.1"/>
    <property type="molecule type" value="Genomic_DNA"/>
</dbReference>
<dbReference type="Proteomes" id="UP000030651">
    <property type="component" value="Unassembled WGS sequence"/>
</dbReference>
<dbReference type="AlphaFoldDB" id="W3XJP0"/>
<keyword evidence="1" id="KW-0732">Signal</keyword>
<sequence>MKFTPVVLLLATLVAALPEPAPAPEALAEPEPVPEPKTAVSTLPILPPVDLPNPLSLLTVFGVCITGCIEKSIVIKTDCAKTPTAKCVCPSIKEVLIDSSTCFKTCKPNNLLVLAAVACKLKGIDI</sequence>
<accession>W3XJP0</accession>